<organism evidence="1 2">
    <name type="scientific">Paenalkalicoccus suaedae</name>
    <dbReference type="NCBI Taxonomy" id="2592382"/>
    <lineage>
        <taxon>Bacteria</taxon>
        <taxon>Bacillati</taxon>
        <taxon>Bacillota</taxon>
        <taxon>Bacilli</taxon>
        <taxon>Bacillales</taxon>
        <taxon>Bacillaceae</taxon>
        <taxon>Paenalkalicoccus</taxon>
    </lineage>
</organism>
<dbReference type="EMBL" id="CP041372">
    <property type="protein sequence ID" value="QKS69754.1"/>
    <property type="molecule type" value="Genomic_DNA"/>
</dbReference>
<evidence type="ECO:0000313" key="1">
    <source>
        <dbReference type="EMBL" id="QKS69754.1"/>
    </source>
</evidence>
<evidence type="ECO:0000313" key="2">
    <source>
        <dbReference type="Proteomes" id="UP000318138"/>
    </source>
</evidence>
<evidence type="ECO:0008006" key="3">
    <source>
        <dbReference type="Google" id="ProtNLM"/>
    </source>
</evidence>
<dbReference type="RefSeq" id="WP_176007796.1">
    <property type="nucleotide sequence ID" value="NZ_CP041372.2"/>
</dbReference>
<reference evidence="2" key="1">
    <citation type="submission" date="2019-07" db="EMBL/GenBank/DDBJ databases">
        <title>Bacillus alkalisoli sp. nov. isolated from saline soil.</title>
        <authorList>
            <person name="Sun J.-Q."/>
            <person name="Xu L."/>
        </authorList>
    </citation>
    <scope>NUCLEOTIDE SEQUENCE [LARGE SCALE GENOMIC DNA]</scope>
    <source>
        <strain evidence="2">M4U3P1</strain>
    </source>
</reference>
<keyword evidence="2" id="KW-1185">Reference proteome</keyword>
<protein>
    <recommendedName>
        <fullName evidence="3">Glycosyl hydrolases family 2 sugar binding domain-containing protein</fullName>
    </recommendedName>
</protein>
<dbReference type="InterPro" id="IPR053161">
    <property type="entry name" value="Ulvan_degrading_GH"/>
</dbReference>
<dbReference type="Gene3D" id="2.60.120.260">
    <property type="entry name" value="Galactose-binding domain-like"/>
    <property type="match status" value="1"/>
</dbReference>
<accession>A0A859FB41</accession>
<dbReference type="KEGG" id="psua:FLK61_23450"/>
<sequence>MLRELPPHIIEVSEMKELRQAFIKPDDEFTPFPLWFWNDDVTAAEIERQLFAFKEKGVTGFILHPRMGLSKRLSYLSDSFMTLVQFAVETAKREGMQVILYDEGMYPSGSANGEVVRQNQSFASKGIAYIEQNCKQGMNVLKPELQEGEELLFVGVIPQRITNDVKNVSILIPEEGDGAYRFNASSGEEWMFVWIIEGYTQGTIRGVHPGEDDGEPGAPRSADLLNPKAVQAFISLTHERYKAWLSDYFGKTVIAMFTDEPDIVGRQAKPGMKPWTSGLLSDWKARGLKERDLLSLWIETKDCEKIRTAYSSLLHDQLQLSYYKQLSDWCESNGIALTGHPAESDDMSLLDTFHIPGQDLVWRWVSPDKENSLTGSHSVLGKSAADAARHRGRRRNLNEVLGACGRNGSWHLPLDDVKWYLDWLFVRGVNMIVPHAFYYSIRGRERSHERPPDIGLHSGWWPFFGRFSQYIKRMSWLLTDSTNHVEIAVLCTDLHVPWKVVKPLYENQVEFHYLESSFLHEPFNVFDRHIHVREHAYRVLIIDEDLPLSDSLISSLHQVADAGVLVLTRGDRRTWARRATTDSKLIEILEEMRPQRARLIPTNDHIRLAHVRKMGKTFFIVSNEGESFYKGSIFINETGYPEAWSPWEGTMCRLEYQKSEEGTTILFTLNRRELVVITMNPEQELRLPLSYVSKEEWETGRLLTSWSADRIFNNEVTQLVSWTDITGFQTWSGTVTYQTVFDWDPLPNERELLLDLGEVYEIAEVHLNGKKIGVGMWQPYIFTVNPMLLKQTSNRLTVSVTNSKACEMDQIPFPSGLLGPVQINVRKQV</sequence>
<proteinExistence type="predicted"/>
<dbReference type="PANTHER" id="PTHR36848">
    <property type="entry name" value="DNA-BINDING PROTEIN (PUTATIVE SECRETED PROTEIN)-RELATED"/>
    <property type="match status" value="1"/>
</dbReference>
<dbReference type="Proteomes" id="UP000318138">
    <property type="component" value="Chromosome"/>
</dbReference>
<dbReference type="InterPro" id="IPR008979">
    <property type="entry name" value="Galactose-bd-like_sf"/>
</dbReference>
<dbReference type="NCBIfam" id="NF045579">
    <property type="entry name" value="rhamnoside_JR"/>
    <property type="match status" value="1"/>
</dbReference>
<gene>
    <name evidence="1" type="ORF">FLK61_23450</name>
</gene>
<dbReference type="PANTHER" id="PTHR36848:SF2">
    <property type="entry name" value="SECRETED PROTEIN"/>
    <property type="match status" value="1"/>
</dbReference>
<dbReference type="SUPFAM" id="SSF49785">
    <property type="entry name" value="Galactose-binding domain-like"/>
    <property type="match status" value="1"/>
</dbReference>
<name>A0A859FB41_9BACI</name>
<dbReference type="AlphaFoldDB" id="A0A859FB41"/>